<evidence type="ECO:0000313" key="1">
    <source>
        <dbReference type="EMBL" id="KKL84505.1"/>
    </source>
</evidence>
<dbReference type="AlphaFoldDB" id="A0A0F9HS43"/>
<protein>
    <submittedName>
        <fullName evidence="1">Uncharacterized protein</fullName>
    </submittedName>
</protein>
<proteinExistence type="predicted"/>
<accession>A0A0F9HS43</accession>
<sequence>MGTVGNYKDRKIGRWDSEDGLKTVSTCSVSDGREPFETAVQHPAYNNGKMVIVECYSTKKDAIKGHNRWLKLVLKSILPNTLVDCQNSKISQMCGTCGCQMSFKREDTT</sequence>
<dbReference type="EMBL" id="LAZR01021678">
    <property type="protein sequence ID" value="KKL84505.1"/>
    <property type="molecule type" value="Genomic_DNA"/>
</dbReference>
<reference evidence="1" key="1">
    <citation type="journal article" date="2015" name="Nature">
        <title>Complex archaea that bridge the gap between prokaryotes and eukaryotes.</title>
        <authorList>
            <person name="Spang A."/>
            <person name="Saw J.H."/>
            <person name="Jorgensen S.L."/>
            <person name="Zaremba-Niedzwiedzka K."/>
            <person name="Martijn J."/>
            <person name="Lind A.E."/>
            <person name="van Eijk R."/>
            <person name="Schleper C."/>
            <person name="Guy L."/>
            <person name="Ettema T.J."/>
        </authorList>
    </citation>
    <scope>NUCLEOTIDE SEQUENCE</scope>
</reference>
<comment type="caution">
    <text evidence="1">The sequence shown here is derived from an EMBL/GenBank/DDBJ whole genome shotgun (WGS) entry which is preliminary data.</text>
</comment>
<name>A0A0F9HS43_9ZZZZ</name>
<gene>
    <name evidence="1" type="ORF">LCGC14_1964080</name>
</gene>
<organism evidence="1">
    <name type="scientific">marine sediment metagenome</name>
    <dbReference type="NCBI Taxonomy" id="412755"/>
    <lineage>
        <taxon>unclassified sequences</taxon>
        <taxon>metagenomes</taxon>
        <taxon>ecological metagenomes</taxon>
    </lineage>
</organism>